<feature type="chain" id="PRO_5043856003" evidence="1">
    <location>
        <begin position="23"/>
        <end position="67"/>
    </location>
</feature>
<accession>A0AAW1NU27</accession>
<proteinExistence type="predicted"/>
<keyword evidence="1" id="KW-0732">Signal</keyword>
<evidence type="ECO:0000313" key="3">
    <source>
        <dbReference type="Proteomes" id="UP001465755"/>
    </source>
</evidence>
<keyword evidence="3" id="KW-1185">Reference proteome</keyword>
<evidence type="ECO:0000256" key="1">
    <source>
        <dbReference type="SAM" id="SignalP"/>
    </source>
</evidence>
<name>A0AAW1NU27_9CHLO</name>
<comment type="caution">
    <text evidence="2">The sequence shown here is derived from an EMBL/GenBank/DDBJ whole genome shotgun (WGS) entry which is preliminary data.</text>
</comment>
<dbReference type="AlphaFoldDB" id="A0AAW1NU27"/>
<sequence length="67" mass="7054">MDRSIALLAFCCALALIGTGNTAEGRILHQATASGDPMPATPSNPPFEDAIWSLAYRFAVLGMMAPM</sequence>
<gene>
    <name evidence="2" type="ORF">WJX73_003273</name>
</gene>
<feature type="signal peptide" evidence="1">
    <location>
        <begin position="1"/>
        <end position="22"/>
    </location>
</feature>
<protein>
    <submittedName>
        <fullName evidence="2">Uncharacterized protein</fullName>
    </submittedName>
</protein>
<dbReference type="EMBL" id="JALJOQ010000092">
    <property type="protein sequence ID" value="KAK9799008.1"/>
    <property type="molecule type" value="Genomic_DNA"/>
</dbReference>
<organism evidence="2 3">
    <name type="scientific">Symbiochloris irregularis</name>
    <dbReference type="NCBI Taxonomy" id="706552"/>
    <lineage>
        <taxon>Eukaryota</taxon>
        <taxon>Viridiplantae</taxon>
        <taxon>Chlorophyta</taxon>
        <taxon>core chlorophytes</taxon>
        <taxon>Trebouxiophyceae</taxon>
        <taxon>Trebouxiales</taxon>
        <taxon>Trebouxiaceae</taxon>
        <taxon>Symbiochloris</taxon>
    </lineage>
</organism>
<evidence type="ECO:0000313" key="2">
    <source>
        <dbReference type="EMBL" id="KAK9799008.1"/>
    </source>
</evidence>
<dbReference type="Proteomes" id="UP001465755">
    <property type="component" value="Unassembled WGS sequence"/>
</dbReference>
<reference evidence="2 3" key="1">
    <citation type="journal article" date="2024" name="Nat. Commun.">
        <title>Phylogenomics reveals the evolutionary origins of lichenization in chlorophyte algae.</title>
        <authorList>
            <person name="Puginier C."/>
            <person name="Libourel C."/>
            <person name="Otte J."/>
            <person name="Skaloud P."/>
            <person name="Haon M."/>
            <person name="Grisel S."/>
            <person name="Petersen M."/>
            <person name="Berrin J.G."/>
            <person name="Delaux P.M."/>
            <person name="Dal Grande F."/>
            <person name="Keller J."/>
        </authorList>
    </citation>
    <scope>NUCLEOTIDE SEQUENCE [LARGE SCALE GENOMIC DNA]</scope>
    <source>
        <strain evidence="2 3">SAG 2036</strain>
    </source>
</reference>